<keyword evidence="3" id="KW-1185">Reference proteome</keyword>
<evidence type="ECO:0000313" key="3">
    <source>
        <dbReference type="Proteomes" id="UP001057375"/>
    </source>
</evidence>
<accession>A0ABQ5KKV8</accession>
<feature type="region of interest" description="Disordered" evidence="1">
    <location>
        <begin position="1"/>
        <end position="30"/>
    </location>
</feature>
<organism evidence="2 3">
    <name type="scientific">Aduncisulcus paluster</name>
    <dbReference type="NCBI Taxonomy" id="2918883"/>
    <lineage>
        <taxon>Eukaryota</taxon>
        <taxon>Metamonada</taxon>
        <taxon>Carpediemonas-like organisms</taxon>
        <taxon>Aduncisulcus</taxon>
    </lineage>
</organism>
<feature type="non-terminal residue" evidence="2">
    <location>
        <position position="117"/>
    </location>
</feature>
<comment type="caution">
    <text evidence="2">The sequence shown here is derived from an EMBL/GenBank/DDBJ whole genome shotgun (WGS) entry which is preliminary data.</text>
</comment>
<name>A0ABQ5KKV8_9EUKA</name>
<protein>
    <submittedName>
        <fullName evidence="2">Uncharacterized protein</fullName>
    </submittedName>
</protein>
<gene>
    <name evidence="2" type="ORF">ADUPG1_007149</name>
</gene>
<dbReference type="EMBL" id="BQXS01010150">
    <property type="protein sequence ID" value="GKT33150.1"/>
    <property type="molecule type" value="Genomic_DNA"/>
</dbReference>
<dbReference type="Proteomes" id="UP001057375">
    <property type="component" value="Unassembled WGS sequence"/>
</dbReference>
<feature type="region of interest" description="Disordered" evidence="1">
    <location>
        <begin position="73"/>
        <end position="117"/>
    </location>
</feature>
<reference evidence="2" key="1">
    <citation type="submission" date="2022-03" db="EMBL/GenBank/DDBJ databases">
        <title>Draft genome sequence of Aduncisulcus paluster, a free-living microaerophilic Fornicata.</title>
        <authorList>
            <person name="Yuyama I."/>
            <person name="Kume K."/>
            <person name="Tamura T."/>
            <person name="Inagaki Y."/>
            <person name="Hashimoto T."/>
        </authorList>
    </citation>
    <scope>NUCLEOTIDE SEQUENCE</scope>
    <source>
        <strain evidence="2">NY0171</strain>
    </source>
</reference>
<proteinExistence type="predicted"/>
<sequence length="117" mass="14354">MSLEKNNCEKMSKSGSIHDKSPSVSNPPTNMIEMEKKELERLKRKQAQDIERMLLAEMRENFRKQKREEKMLIQKEKAEEREKEMEQRRIKEEERREQKELERIEAEKRAAEREHER</sequence>
<evidence type="ECO:0000313" key="2">
    <source>
        <dbReference type="EMBL" id="GKT33150.1"/>
    </source>
</evidence>
<evidence type="ECO:0000256" key="1">
    <source>
        <dbReference type="SAM" id="MobiDB-lite"/>
    </source>
</evidence>
<feature type="compositionally biased region" description="Basic and acidic residues" evidence="1">
    <location>
        <begin position="1"/>
        <end position="21"/>
    </location>
</feature>